<dbReference type="InterPro" id="IPR025312">
    <property type="entry name" value="DUF4216"/>
</dbReference>
<evidence type="ECO:0000259" key="2">
    <source>
        <dbReference type="Pfam" id="PF13952"/>
    </source>
</evidence>
<accession>A0A2N9GDX4</accession>
<reference evidence="3" key="1">
    <citation type="submission" date="2018-02" db="EMBL/GenBank/DDBJ databases">
        <authorList>
            <person name="Cohen D.B."/>
            <person name="Kent A.D."/>
        </authorList>
    </citation>
    <scope>NUCLEOTIDE SEQUENCE</scope>
</reference>
<protein>
    <recommendedName>
        <fullName evidence="2">DUF4216 domain-containing protein</fullName>
    </recommendedName>
</protein>
<dbReference type="Pfam" id="PF13952">
    <property type="entry name" value="DUF4216"/>
    <property type="match status" value="1"/>
</dbReference>
<evidence type="ECO:0000256" key="1">
    <source>
        <dbReference type="SAM" id="Coils"/>
    </source>
</evidence>
<dbReference type="InterPro" id="IPR004252">
    <property type="entry name" value="Probable_transposase_24"/>
</dbReference>
<dbReference type="PANTHER" id="PTHR48258:SF7">
    <property type="entry name" value="DUF4216 DOMAIN-CONTAINING PROTEIN"/>
    <property type="match status" value="1"/>
</dbReference>
<dbReference type="EMBL" id="OIVN01002121">
    <property type="protein sequence ID" value="SPD00787.1"/>
    <property type="molecule type" value="Genomic_DNA"/>
</dbReference>
<keyword evidence="1" id="KW-0175">Coiled coil</keyword>
<name>A0A2N9GDX4_FAGSY</name>
<proteinExistence type="predicted"/>
<organism evidence="3">
    <name type="scientific">Fagus sylvatica</name>
    <name type="common">Beechnut</name>
    <dbReference type="NCBI Taxonomy" id="28930"/>
    <lineage>
        <taxon>Eukaryota</taxon>
        <taxon>Viridiplantae</taxon>
        <taxon>Streptophyta</taxon>
        <taxon>Embryophyta</taxon>
        <taxon>Tracheophyta</taxon>
        <taxon>Spermatophyta</taxon>
        <taxon>Magnoliopsida</taxon>
        <taxon>eudicotyledons</taxon>
        <taxon>Gunneridae</taxon>
        <taxon>Pentapetalae</taxon>
        <taxon>rosids</taxon>
        <taxon>fabids</taxon>
        <taxon>Fagales</taxon>
        <taxon>Fagaceae</taxon>
        <taxon>Fagus</taxon>
    </lineage>
</organism>
<evidence type="ECO:0000313" key="3">
    <source>
        <dbReference type="EMBL" id="SPD00787.1"/>
    </source>
</evidence>
<feature type="domain" description="DUF4216" evidence="2">
    <location>
        <begin position="19"/>
        <end position="92"/>
    </location>
</feature>
<dbReference type="AlphaFoldDB" id="A0A2N9GDX4"/>
<gene>
    <name evidence="3" type="ORF">FSB_LOCUS28669</name>
</gene>
<dbReference type="Pfam" id="PF03004">
    <property type="entry name" value="Transposase_24"/>
    <property type="match status" value="1"/>
</dbReference>
<sequence>MGLMVLLDFPDQIAPGIALQYYLGSQEVVLFKCDWFEVPPPGRNQSRGYKKDEYGFISVDITRLQYKDDPFILGILAEQVYYAKDVKNQNWCSVIKMKPRNLFAMPNREQKVEDESNTGDMEGLRIDVNVVEGVNLEDDNVFENSDTDEEDDMSIDDEFVGACLNNDEDDDEFLGWKSTLLAPFKAYKDDHEKLLRNRPEELDPEEWEGMIKYFKTDDFQDISDRNAENRGQRESIHHTGSKSYSQISYENDEAKKRIAEIESEECRLLSAEEQDEKYQSIIQTLKKKLEEERAEREVERVAKRVKRKKERVTDRAESDARLEALREEFMAIFVNQS</sequence>
<dbReference type="PANTHER" id="PTHR48258">
    <property type="entry name" value="DUF4218 DOMAIN-CONTAINING PROTEIN-RELATED"/>
    <property type="match status" value="1"/>
</dbReference>
<feature type="coiled-coil region" evidence="1">
    <location>
        <begin position="244"/>
        <end position="311"/>
    </location>
</feature>